<name>A0A381QGW7_9ZZZZ</name>
<dbReference type="AlphaFoldDB" id="A0A381QGW7"/>
<proteinExistence type="predicted"/>
<evidence type="ECO:0008006" key="2">
    <source>
        <dbReference type="Google" id="ProtNLM"/>
    </source>
</evidence>
<accession>A0A381QGW7</accession>
<reference evidence="1" key="1">
    <citation type="submission" date="2018-05" db="EMBL/GenBank/DDBJ databases">
        <authorList>
            <person name="Lanie J.A."/>
            <person name="Ng W.-L."/>
            <person name="Kazmierczak K.M."/>
            <person name="Andrzejewski T.M."/>
            <person name="Davidsen T.M."/>
            <person name="Wayne K.J."/>
            <person name="Tettelin H."/>
            <person name="Glass J.I."/>
            <person name="Rusch D."/>
            <person name="Podicherti R."/>
            <person name="Tsui H.-C.T."/>
            <person name="Winkler M.E."/>
        </authorList>
    </citation>
    <scope>NUCLEOTIDE SEQUENCE</scope>
</reference>
<dbReference type="EMBL" id="UINC01001295">
    <property type="protein sequence ID" value="SUZ76913.1"/>
    <property type="molecule type" value="Genomic_DNA"/>
</dbReference>
<sequence length="245" mass="26857">MCFSKTMCSLLLTLPGGLYVTGFSLPPEAAAAQVVDVDEGTFIVELDGRRMGTERFRIRRSGIGDNMRTIAQATLEIVEGGLGQTVQSGISTLGVGMSLDLYDVKVSAPSELSVLLERHGDRMVSVTSSETGVEEREYRQDQARTPTVLLDHFFAHHYFFITPYQAMGGTNLSVILPRPGGQSTGTLRMIGVEPLAFETVTVQAQRLELRLDGAVHEIWLDGQSRVLQVRIRSQGYLAQRITPPS</sequence>
<gene>
    <name evidence="1" type="ORF">METZ01_LOCUS29767</name>
</gene>
<protein>
    <recommendedName>
        <fullName evidence="2">DUF3108 domain-containing protein</fullName>
    </recommendedName>
</protein>
<organism evidence="1">
    <name type="scientific">marine metagenome</name>
    <dbReference type="NCBI Taxonomy" id="408172"/>
    <lineage>
        <taxon>unclassified sequences</taxon>
        <taxon>metagenomes</taxon>
        <taxon>ecological metagenomes</taxon>
    </lineage>
</organism>
<evidence type="ECO:0000313" key="1">
    <source>
        <dbReference type="EMBL" id="SUZ76913.1"/>
    </source>
</evidence>